<reference evidence="2" key="1">
    <citation type="submission" date="2025-08" db="UniProtKB">
        <authorList>
            <consortium name="RefSeq"/>
        </authorList>
    </citation>
    <scope>IDENTIFICATION</scope>
</reference>
<evidence type="ECO:0000259" key="1">
    <source>
        <dbReference type="PROSITE" id="PS50878"/>
    </source>
</evidence>
<sequence length="342" mass="38377">MANSQRRNNHIDKLKVGDVIIEDKIRIKEEILDYYQKLYHELEPWRPTTIFGGLSSLTTEESEGLEAPFDELEVLAALKACAPDKALGPDGYTMAFFQQCWVFIKADILNTLNYYHQHSHMVKSCNATFIALIPKKKGAIELRDFRPISLIGMVYKITAKILAERLKKIIGKLVSVKYSVLVNRSPVGFFSPEKGLRQGDPLSNFLFILAMDGLTQMMEKAKEMQWIQGFQVGRNPDIAVTISHLLYADDTLVLCGAESSQVSYLNLTLLIFESLSGLHINMLKSIIYLVNEVPNLEELADLLCCKIGSLPTTYLGLPLGAKFKSVGIWGGIIEKMEKKLAT</sequence>
<dbReference type="OMA" id="HELEPWR"/>
<proteinExistence type="predicted"/>
<gene>
    <name evidence="2" type="primary">LOC107805603</name>
</gene>
<protein>
    <recommendedName>
        <fullName evidence="1">Reverse transcriptase domain-containing protein</fullName>
    </recommendedName>
</protein>
<dbReference type="InterPro" id="IPR052343">
    <property type="entry name" value="Retrotransposon-Effector_Assoc"/>
</dbReference>
<dbReference type="SUPFAM" id="SSF56672">
    <property type="entry name" value="DNA/RNA polymerases"/>
    <property type="match status" value="1"/>
</dbReference>
<dbReference type="AlphaFoldDB" id="A0A1S4B8D9"/>
<feature type="domain" description="Reverse transcriptase" evidence="1">
    <location>
        <begin position="1"/>
        <end position="319"/>
    </location>
</feature>
<name>A0A1S4B8D9_TOBAC</name>
<dbReference type="PROSITE" id="PS50878">
    <property type="entry name" value="RT_POL"/>
    <property type="match status" value="1"/>
</dbReference>
<dbReference type="RefSeq" id="XP_016485156.1">
    <property type="nucleotide sequence ID" value="XM_016629670.1"/>
</dbReference>
<organism evidence="2">
    <name type="scientific">Nicotiana tabacum</name>
    <name type="common">Common tobacco</name>
    <dbReference type="NCBI Taxonomy" id="4097"/>
    <lineage>
        <taxon>Eukaryota</taxon>
        <taxon>Viridiplantae</taxon>
        <taxon>Streptophyta</taxon>
        <taxon>Embryophyta</taxon>
        <taxon>Tracheophyta</taxon>
        <taxon>Spermatophyta</taxon>
        <taxon>Magnoliopsida</taxon>
        <taxon>eudicotyledons</taxon>
        <taxon>Gunneridae</taxon>
        <taxon>Pentapetalae</taxon>
        <taxon>asterids</taxon>
        <taxon>lamiids</taxon>
        <taxon>Solanales</taxon>
        <taxon>Solanaceae</taxon>
        <taxon>Nicotianoideae</taxon>
        <taxon>Nicotianeae</taxon>
        <taxon>Nicotiana</taxon>
    </lineage>
</organism>
<dbReference type="OrthoDB" id="1227106at2759"/>
<dbReference type="PANTHER" id="PTHR46890:SF50">
    <property type="entry name" value="RNA-DIRECTED DNA POLYMERASE, EUKARYOTA, REVERSE TRANSCRIPTASE ZINC-BINDING DOMAIN PROTEIN-RELATED"/>
    <property type="match status" value="1"/>
</dbReference>
<dbReference type="PANTHER" id="PTHR46890">
    <property type="entry name" value="NON-LTR RETROLELEMENT REVERSE TRANSCRIPTASE-LIKE PROTEIN-RELATED"/>
    <property type="match status" value="1"/>
</dbReference>
<dbReference type="KEGG" id="nta:107805603"/>
<dbReference type="Pfam" id="PF00078">
    <property type="entry name" value="RVT_1"/>
    <property type="match status" value="1"/>
</dbReference>
<dbReference type="InterPro" id="IPR043502">
    <property type="entry name" value="DNA/RNA_pol_sf"/>
</dbReference>
<dbReference type="PaxDb" id="4097-A0A1S4B8D9"/>
<dbReference type="STRING" id="4097.A0A1S4B8D9"/>
<dbReference type="InterPro" id="IPR000477">
    <property type="entry name" value="RT_dom"/>
</dbReference>
<evidence type="ECO:0000313" key="2">
    <source>
        <dbReference type="RefSeq" id="XP_016485156.1"/>
    </source>
</evidence>
<accession>A0A1S4B8D9</accession>